<evidence type="ECO:0000313" key="3">
    <source>
        <dbReference type="Proteomes" id="UP000242418"/>
    </source>
</evidence>
<accession>A0AB37Z6N6</accession>
<name>A0AB37Z6N6_9PSED</name>
<proteinExistence type="predicted"/>
<keyword evidence="1" id="KW-0472">Membrane</keyword>
<evidence type="ECO:0000313" key="2">
    <source>
        <dbReference type="EMBL" id="SCW44312.1"/>
    </source>
</evidence>
<keyword evidence="1" id="KW-1133">Transmembrane helix</keyword>
<dbReference type="EMBL" id="FMTL01000001">
    <property type="protein sequence ID" value="SCW44312.1"/>
    <property type="molecule type" value="Genomic_DNA"/>
</dbReference>
<sequence length="55" mass="6060">MAITKVQVMNDVEEKKPLWQRLGWLVAIWAGSVLALGAVSYLLRLFMQAAGMGTP</sequence>
<dbReference type="AlphaFoldDB" id="A0AB37Z6N6"/>
<reference evidence="2 3" key="1">
    <citation type="submission" date="2016-10" db="EMBL/GenBank/DDBJ databases">
        <authorList>
            <person name="Varghese N."/>
            <person name="Submissions S."/>
        </authorList>
    </citation>
    <scope>NUCLEOTIDE SEQUENCE [LARGE SCALE GENOMIC DNA]</scope>
    <source>
        <strain evidence="2 3">DSM 17833</strain>
    </source>
</reference>
<evidence type="ECO:0008006" key="4">
    <source>
        <dbReference type="Google" id="ProtNLM"/>
    </source>
</evidence>
<dbReference type="Pfam" id="PF10617">
    <property type="entry name" value="DUF2474"/>
    <property type="match status" value="1"/>
</dbReference>
<dbReference type="Proteomes" id="UP000242418">
    <property type="component" value="Unassembled WGS sequence"/>
</dbReference>
<feature type="transmembrane region" description="Helical" evidence="1">
    <location>
        <begin position="22"/>
        <end position="43"/>
    </location>
</feature>
<keyword evidence="3" id="KW-1185">Reference proteome</keyword>
<protein>
    <recommendedName>
        <fullName evidence="4">DUF2474 domain-containing protein</fullName>
    </recommendedName>
</protein>
<dbReference type="InterPro" id="IPR018895">
    <property type="entry name" value="DUF2474"/>
</dbReference>
<evidence type="ECO:0000256" key="1">
    <source>
        <dbReference type="SAM" id="Phobius"/>
    </source>
</evidence>
<comment type="caution">
    <text evidence="2">The sequence shown here is derived from an EMBL/GenBank/DDBJ whole genome shotgun (WGS) entry which is preliminary data.</text>
</comment>
<organism evidence="2 3">
    <name type="scientific">Pseudomonas peli</name>
    <dbReference type="NCBI Taxonomy" id="592361"/>
    <lineage>
        <taxon>Bacteria</taxon>
        <taxon>Pseudomonadati</taxon>
        <taxon>Pseudomonadota</taxon>
        <taxon>Gammaproteobacteria</taxon>
        <taxon>Pseudomonadales</taxon>
        <taxon>Pseudomonadaceae</taxon>
        <taxon>Pseudomonas</taxon>
    </lineage>
</organism>
<keyword evidence="1" id="KW-0812">Transmembrane</keyword>
<gene>
    <name evidence="2" type="ORF">SAMN05216370_1272</name>
</gene>